<dbReference type="InterPro" id="IPR016039">
    <property type="entry name" value="Thiolase-like"/>
</dbReference>
<feature type="domain" description="Thiolase C-terminal" evidence="1">
    <location>
        <begin position="259"/>
        <end position="402"/>
    </location>
</feature>
<dbReference type="EMBL" id="VNIM01000007">
    <property type="protein sequence ID" value="TVV76760.1"/>
    <property type="molecule type" value="Genomic_DNA"/>
</dbReference>
<evidence type="ECO:0000259" key="1">
    <source>
        <dbReference type="Pfam" id="PF22691"/>
    </source>
</evidence>
<sequence length="406" mass="42158">MTDAPVTRDLARCAAIVGAAEYPARRFSEVPAANSLEQAADLALLALDDAGLTLADVDGLSVRGIYVTDQFLPATLAEYLGVRIGYGGAPDLGGAAAAGMVWRAAAAIERGVASAIVCVYPGNYPPAPPPGDRQQRSFGASSYLPGSPQAEFEIPYGHLGQNIPYAFIAQRYAHAHGYDPEALARLVVHQRRSANANPHAIFHGEPLTEADVLASRMIADPLRMLEIVRPIRGGTAVVVASPEVARRTRHRPVAISGYGEGIAHKSPQFARDILDPPLREAAATAFAMAGLTPGDMAGAQIYDCYTIAVLMALEAAGFCAPGAGFGFLRGHDMSFAGDFPLNTNGGQLGYGQAGGAGGMTHVIEGYRQAAGRAGARQIAGCDTMFVSGNGGIMSEQVALVLQGATA</sequence>
<evidence type="ECO:0000313" key="3">
    <source>
        <dbReference type="Proteomes" id="UP000318681"/>
    </source>
</evidence>
<dbReference type="PANTHER" id="PTHR42870">
    <property type="entry name" value="ACETYL-COA C-ACETYLTRANSFERASE"/>
    <property type="match status" value="1"/>
</dbReference>
<proteinExistence type="predicted"/>
<gene>
    <name evidence="2" type="ORF">FOY91_03380</name>
</gene>
<dbReference type="OrthoDB" id="9790314at2"/>
<dbReference type="GO" id="GO:0003988">
    <property type="term" value="F:acetyl-CoA C-acyltransferase activity"/>
    <property type="evidence" value="ECO:0007669"/>
    <property type="project" value="UniProtKB-ARBA"/>
</dbReference>
<organism evidence="2 3">
    <name type="scientific">Alterirhizorhabdus solaris</name>
    <dbReference type="NCBI Taxonomy" id="2529389"/>
    <lineage>
        <taxon>Bacteria</taxon>
        <taxon>Pseudomonadati</taxon>
        <taxon>Pseudomonadota</taxon>
        <taxon>Alphaproteobacteria</taxon>
        <taxon>Sphingomonadales</taxon>
        <taxon>Rhizorhabdaceae</taxon>
        <taxon>Alterirhizorhabdus</taxon>
    </lineage>
</organism>
<accession>A0A558RBM7</accession>
<dbReference type="Pfam" id="PF22691">
    <property type="entry name" value="Thiolase_C_1"/>
    <property type="match status" value="1"/>
</dbReference>
<dbReference type="AlphaFoldDB" id="A0A558RBM7"/>
<name>A0A558RBM7_9SPHN</name>
<protein>
    <submittedName>
        <fullName evidence="2">Thiolase family protein</fullName>
    </submittedName>
</protein>
<reference evidence="2 3" key="1">
    <citation type="submission" date="2019-07" db="EMBL/GenBank/DDBJ databases">
        <title>Sphingomonas solaris sp. nov., isolated from a solar panel from Boston, Massachusetts.</title>
        <authorList>
            <person name="Tanner K."/>
            <person name="Pascual J."/>
            <person name="Mancuso C."/>
            <person name="Pereto J."/>
            <person name="Khalil A."/>
            <person name="Vilanova C."/>
        </authorList>
    </citation>
    <scope>NUCLEOTIDE SEQUENCE [LARGE SCALE GENOMIC DNA]</scope>
    <source>
        <strain evidence="2 3">R4DWN</strain>
    </source>
</reference>
<dbReference type="CDD" id="cd00829">
    <property type="entry name" value="SCP-x_thiolase"/>
    <property type="match status" value="1"/>
</dbReference>
<evidence type="ECO:0000313" key="2">
    <source>
        <dbReference type="EMBL" id="TVV76760.1"/>
    </source>
</evidence>
<dbReference type="Gene3D" id="3.40.47.10">
    <property type="match status" value="1"/>
</dbReference>
<keyword evidence="3" id="KW-1185">Reference proteome</keyword>
<dbReference type="PANTHER" id="PTHR42870:SF1">
    <property type="entry name" value="NON-SPECIFIC LIPID-TRANSFER PROTEIN-LIKE 2"/>
    <property type="match status" value="1"/>
</dbReference>
<dbReference type="SUPFAM" id="SSF53901">
    <property type="entry name" value="Thiolase-like"/>
    <property type="match status" value="2"/>
</dbReference>
<dbReference type="Proteomes" id="UP000318681">
    <property type="component" value="Unassembled WGS sequence"/>
</dbReference>
<comment type="caution">
    <text evidence="2">The sequence shown here is derived from an EMBL/GenBank/DDBJ whole genome shotgun (WGS) entry which is preliminary data.</text>
</comment>
<dbReference type="RefSeq" id="WP_145148137.1">
    <property type="nucleotide sequence ID" value="NZ_VNIM01000007.1"/>
</dbReference>
<dbReference type="InterPro" id="IPR055140">
    <property type="entry name" value="Thiolase_C_2"/>
</dbReference>